<dbReference type="GO" id="GO:0006007">
    <property type="term" value="P:glucose catabolic process"/>
    <property type="evidence" value="ECO:0007669"/>
    <property type="project" value="InterPro"/>
</dbReference>
<dbReference type="PANTHER" id="PTHR31637:SF0">
    <property type="entry name" value="2,3-BISPHOSPHOGLYCERATE-INDEPENDENT PHOSPHOGLYCERATE MUTASE"/>
    <property type="match status" value="1"/>
</dbReference>
<keyword evidence="2" id="KW-1133">Transmembrane helix</keyword>
<dbReference type="HOGENOM" id="CLU_586106_0_0_2"/>
<reference evidence="4 5" key="1">
    <citation type="submission" date="2014-07" db="EMBL/GenBank/DDBJ databases">
        <title>Methanogenic archaea and the global carbon cycle.</title>
        <authorList>
            <person name="Henriksen J.R."/>
            <person name="Luke J."/>
            <person name="Reinhart S."/>
            <person name="Benedict M.N."/>
            <person name="Youngblut N.D."/>
            <person name="Metcalf M.E."/>
            <person name="Whitaker R.J."/>
            <person name="Metcalf W.W."/>
        </authorList>
    </citation>
    <scope>NUCLEOTIDE SEQUENCE [LARGE SCALE GENOMIC DNA]</scope>
    <source>
        <strain evidence="4 5">227</strain>
    </source>
</reference>
<keyword evidence="2" id="KW-0472">Membrane</keyword>
<dbReference type="PANTHER" id="PTHR31637">
    <property type="entry name" value="2,3-BISPHOSPHOGLYCERATE-INDEPENDENT PHOSPHOGLYCERATE MUTASE"/>
    <property type="match status" value="1"/>
</dbReference>
<accession>A0A0E3R141</accession>
<evidence type="ECO:0000256" key="2">
    <source>
        <dbReference type="SAM" id="Phobius"/>
    </source>
</evidence>
<dbReference type="AlphaFoldDB" id="A0A0E3R141"/>
<dbReference type="SUPFAM" id="SSF53649">
    <property type="entry name" value="Alkaline phosphatase-like"/>
    <property type="match status" value="1"/>
</dbReference>
<dbReference type="PATRIC" id="fig|1434106.5.peg.649"/>
<dbReference type="Proteomes" id="UP000033079">
    <property type="component" value="Chromosome"/>
</dbReference>
<feature type="transmembrane region" description="Helical" evidence="2">
    <location>
        <begin position="499"/>
        <end position="520"/>
    </location>
</feature>
<dbReference type="InterPro" id="IPR017850">
    <property type="entry name" value="Alkaline_phosphatase_core_sf"/>
</dbReference>
<dbReference type="InterPro" id="IPR006124">
    <property type="entry name" value="Metalloenzyme"/>
</dbReference>
<gene>
    <name evidence="4" type="ORF">MSBR2_0534</name>
</gene>
<evidence type="ECO:0000313" key="4">
    <source>
        <dbReference type="EMBL" id="AKB57050.1"/>
    </source>
</evidence>
<dbReference type="GO" id="GO:0004619">
    <property type="term" value="F:phosphoglycerate mutase activity"/>
    <property type="evidence" value="ECO:0007669"/>
    <property type="project" value="InterPro"/>
</dbReference>
<protein>
    <recommendedName>
        <fullName evidence="3">Metalloenzyme domain-containing protein</fullName>
    </recommendedName>
</protein>
<dbReference type="EMBL" id="CP009530">
    <property type="protein sequence ID" value="AKB57050.1"/>
    <property type="molecule type" value="Genomic_DNA"/>
</dbReference>
<evidence type="ECO:0000256" key="1">
    <source>
        <dbReference type="SAM" id="MobiDB-lite"/>
    </source>
</evidence>
<proteinExistence type="predicted"/>
<evidence type="ECO:0000313" key="5">
    <source>
        <dbReference type="Proteomes" id="UP000033079"/>
    </source>
</evidence>
<dbReference type="GO" id="GO:0030145">
    <property type="term" value="F:manganese ion binding"/>
    <property type="evidence" value="ECO:0007669"/>
    <property type="project" value="TreeGrafter"/>
</dbReference>
<dbReference type="Pfam" id="PF01676">
    <property type="entry name" value="Metalloenzyme"/>
    <property type="match status" value="1"/>
</dbReference>
<sequence>MFQIVRKPRSFSVLFFLVMLSVFFIFPAPASGLTEVEANPVNTPQSAVVLIVDGLSAPFIYPELTPHALDGTPLEKAELENIPEISKESARVLEFRAPQTFTEGGHSVLVTGNPGADSELVSFKDATVFDILHREGYLCIAVMERGDSWSIRAEQDVILRDENNSINKIKIILEQHEPSSDNPETPEGLLQVMEEAADKAPGYVTSKETREKYSGYNRWGVETACNIVKYMARNKPEQKYLLTINVGAVDSSGHHRDNYGYIDCIECLDNDISSLYELCKKNDLAFVLTADHGMGFSKDDSKGGHQSKKFTDTDEAQLVPLIVHTQDVESGIIRGKHGQEDFAPTLLGVLDIPDRPRFAEGKQILLTDHVNLKVELPEKGSVELRKNGNGKDGNVKEGNVKDGSIVASLQHDDEFLFLGLEPESTYTVSATLDSGNSLEEQEKELTLETDSVLEFTEKGQKIEESSEESSESDSGSGKNSTAGFSKKESGKSNSSLTHLIGYLLIGLVNLVGIVIIAKILKKS</sequence>
<feature type="region of interest" description="Disordered" evidence="1">
    <location>
        <begin position="458"/>
        <end position="493"/>
    </location>
</feature>
<dbReference type="KEGG" id="mbar:MSBR2_0534"/>
<keyword evidence="2" id="KW-0812">Transmembrane</keyword>
<name>A0A0E3R141_METBA</name>
<dbReference type="InterPro" id="IPR005995">
    <property type="entry name" value="Pgm_bpd_ind"/>
</dbReference>
<dbReference type="Gene3D" id="3.40.720.10">
    <property type="entry name" value="Alkaline Phosphatase, subunit A"/>
    <property type="match status" value="1"/>
</dbReference>
<organism evidence="4 5">
    <name type="scientific">Methanosarcina barkeri 227</name>
    <dbReference type="NCBI Taxonomy" id="1434106"/>
    <lineage>
        <taxon>Archaea</taxon>
        <taxon>Methanobacteriati</taxon>
        <taxon>Methanobacteriota</taxon>
        <taxon>Stenosarchaea group</taxon>
        <taxon>Methanomicrobia</taxon>
        <taxon>Methanosarcinales</taxon>
        <taxon>Methanosarcinaceae</taxon>
        <taxon>Methanosarcina</taxon>
    </lineage>
</organism>
<feature type="domain" description="Metalloenzyme" evidence="3">
    <location>
        <begin position="227"/>
        <end position="338"/>
    </location>
</feature>
<evidence type="ECO:0000259" key="3">
    <source>
        <dbReference type="Pfam" id="PF01676"/>
    </source>
</evidence>